<dbReference type="PANTHER" id="PTHR23210">
    <property type="entry name" value="ACTIVATING TRANSCRIPTION FACTOR 7 INTERACTING PROTEIN"/>
    <property type="match status" value="1"/>
</dbReference>
<dbReference type="GO" id="GO:0003712">
    <property type="term" value="F:transcription coregulator activity"/>
    <property type="evidence" value="ECO:0007669"/>
    <property type="project" value="TreeGrafter"/>
</dbReference>
<dbReference type="GO" id="GO:0005667">
    <property type="term" value="C:transcription regulator complex"/>
    <property type="evidence" value="ECO:0007669"/>
    <property type="project" value="TreeGrafter"/>
</dbReference>
<dbReference type="InterPro" id="IPR003961">
    <property type="entry name" value="FN3_dom"/>
</dbReference>
<dbReference type="AlphaFoldDB" id="A0A8C0IY35"/>
<reference evidence="3" key="2">
    <citation type="submission" date="2025-09" db="UniProtKB">
        <authorList>
            <consortium name="Ensembl"/>
        </authorList>
    </citation>
    <scope>IDENTIFICATION</scope>
</reference>
<name>A0A8C0IY35_CHEAB</name>
<keyword evidence="4" id="KW-1185">Reference proteome</keyword>
<dbReference type="OMA" id="FIYHEHS"/>
<feature type="compositionally biased region" description="Pro residues" evidence="1">
    <location>
        <begin position="73"/>
        <end position="84"/>
    </location>
</feature>
<dbReference type="Pfam" id="PF16794">
    <property type="entry name" value="fn3_4"/>
    <property type="match status" value="1"/>
</dbReference>
<organism evidence="3 4">
    <name type="scientific">Chelonoidis abingdonii</name>
    <name type="common">Abingdon island giant tortoise</name>
    <name type="synonym">Testudo abingdonii</name>
    <dbReference type="NCBI Taxonomy" id="106734"/>
    <lineage>
        <taxon>Eukaryota</taxon>
        <taxon>Metazoa</taxon>
        <taxon>Chordata</taxon>
        <taxon>Craniata</taxon>
        <taxon>Vertebrata</taxon>
        <taxon>Euteleostomi</taxon>
        <taxon>Archelosauria</taxon>
        <taxon>Testudinata</taxon>
        <taxon>Testudines</taxon>
        <taxon>Cryptodira</taxon>
        <taxon>Durocryptodira</taxon>
        <taxon>Testudinoidea</taxon>
        <taxon>Testudinidae</taxon>
        <taxon>Chelonoidis</taxon>
    </lineage>
</organism>
<feature type="compositionally biased region" description="Low complexity" evidence="1">
    <location>
        <begin position="39"/>
        <end position="54"/>
    </location>
</feature>
<dbReference type="Ensembl" id="ENSCABT00000026273.1">
    <property type="protein sequence ID" value="ENSCABP00000023980.1"/>
    <property type="gene ID" value="ENSCABG00000017664.1"/>
</dbReference>
<feature type="compositionally biased region" description="Basic and acidic residues" evidence="1">
    <location>
        <begin position="24"/>
        <end position="38"/>
    </location>
</feature>
<dbReference type="InterPro" id="IPR036116">
    <property type="entry name" value="FN3_sf"/>
</dbReference>
<evidence type="ECO:0000256" key="1">
    <source>
        <dbReference type="SAM" id="MobiDB-lite"/>
    </source>
</evidence>
<dbReference type="Proteomes" id="UP000694404">
    <property type="component" value="Unplaced"/>
</dbReference>
<dbReference type="PANTHER" id="PTHR23210:SF23">
    <property type="entry name" value="ACTIVATING TRANSCRIPTION FACTOR 7-INTERACTING PROTEIN 2"/>
    <property type="match status" value="1"/>
</dbReference>
<feature type="domain" description="Fibronectin type-III" evidence="2">
    <location>
        <begin position="95"/>
        <end position="203"/>
    </location>
</feature>
<dbReference type="SUPFAM" id="SSF49265">
    <property type="entry name" value="Fibronectin type III"/>
    <property type="match status" value="1"/>
</dbReference>
<sequence>MELTLFLQLAEDKTKSAVIDLTEEEKHNFDRGKLKEDQNSVSNKSNSKTASSKSNHLEPPAQASHQVLEQFPHLPPLPRIPPYPELKDGFRDTVPPQKPELKLAQVQNPKGIALSWTVTKIDPKCAPVESYHLFIYHEHSNNNTAPHWKKIGEIKALPLPMACSLSQFTASKKYYFSIQSKDVCGRYGPFCDIQSITLISLEDS</sequence>
<protein>
    <recommendedName>
        <fullName evidence="2">Fibronectin type-III domain-containing protein</fullName>
    </recommendedName>
</protein>
<accession>A0A8C0IY35</accession>
<dbReference type="PROSITE" id="PS50853">
    <property type="entry name" value="FN3"/>
    <property type="match status" value="1"/>
</dbReference>
<proteinExistence type="predicted"/>
<evidence type="ECO:0000313" key="3">
    <source>
        <dbReference type="Ensembl" id="ENSCABP00000023980.1"/>
    </source>
</evidence>
<dbReference type="GO" id="GO:0005634">
    <property type="term" value="C:nucleus"/>
    <property type="evidence" value="ECO:0007669"/>
    <property type="project" value="TreeGrafter"/>
</dbReference>
<reference evidence="3" key="1">
    <citation type="submission" date="2025-08" db="UniProtKB">
        <authorList>
            <consortium name="Ensembl"/>
        </authorList>
    </citation>
    <scope>IDENTIFICATION</scope>
</reference>
<dbReference type="InterPro" id="IPR026085">
    <property type="entry name" value="ATF7-int"/>
</dbReference>
<dbReference type="InterPro" id="IPR056565">
    <property type="entry name" value="Fn3_ATF7IP"/>
</dbReference>
<feature type="region of interest" description="Disordered" evidence="1">
    <location>
        <begin position="22"/>
        <end position="92"/>
    </location>
</feature>
<evidence type="ECO:0000259" key="2">
    <source>
        <dbReference type="PROSITE" id="PS50853"/>
    </source>
</evidence>
<dbReference type="GO" id="GO:0006355">
    <property type="term" value="P:regulation of DNA-templated transcription"/>
    <property type="evidence" value="ECO:0007669"/>
    <property type="project" value="TreeGrafter"/>
</dbReference>
<evidence type="ECO:0000313" key="4">
    <source>
        <dbReference type="Proteomes" id="UP000694404"/>
    </source>
</evidence>
<dbReference type="GeneTree" id="ENSGT00530000063707"/>